<dbReference type="PATRIC" id="fig|883163.3.peg.631"/>
<evidence type="ECO:0000313" key="1">
    <source>
        <dbReference type="EMBL" id="EKU76924.1"/>
    </source>
</evidence>
<dbReference type="RefSeq" id="WP_004207643.1">
    <property type="nucleotide sequence ID" value="NZ_JH992904.1"/>
</dbReference>
<organism evidence="1 2">
    <name type="scientific">Sphingobium yanoikuyae ATCC 51230</name>
    <dbReference type="NCBI Taxonomy" id="883163"/>
    <lineage>
        <taxon>Bacteria</taxon>
        <taxon>Pseudomonadati</taxon>
        <taxon>Pseudomonadota</taxon>
        <taxon>Alphaproteobacteria</taxon>
        <taxon>Sphingomonadales</taxon>
        <taxon>Sphingomonadaceae</taxon>
        <taxon>Sphingobium</taxon>
    </lineage>
</organism>
<sequence length="58" mass="6633">MESVQIRNRDMAWHIAANILFPPNFDAAKSWPAIIAVHPFGSCKEQMICPHRVDRLVC</sequence>
<dbReference type="InterPro" id="IPR029058">
    <property type="entry name" value="AB_hydrolase_fold"/>
</dbReference>
<dbReference type="HOGENOM" id="CLU_2976974_0_0_5"/>
<proteinExistence type="predicted"/>
<accession>K9CXG6</accession>
<name>K9CXG6_SPHYA</name>
<dbReference type="Gene3D" id="3.40.50.1820">
    <property type="entry name" value="alpha/beta hydrolase"/>
    <property type="match status" value="1"/>
</dbReference>
<reference evidence="1 2" key="1">
    <citation type="submission" date="2012-09" db="EMBL/GenBank/DDBJ databases">
        <title>The Genome Sequence of Sphingobium yanoikuyae ATCC 51230.</title>
        <authorList>
            <consortium name="The Broad Institute Genome Sequencing Platform"/>
            <person name="Earl A."/>
            <person name="Ward D."/>
            <person name="Feldgarden M."/>
            <person name="Gevers D."/>
            <person name="Huys G."/>
            <person name="Walker B."/>
            <person name="Young S.K."/>
            <person name="Zeng Q."/>
            <person name="Gargeya S."/>
            <person name="Fitzgerald M."/>
            <person name="Haas B."/>
            <person name="Abouelleil A."/>
            <person name="Alvarado L."/>
            <person name="Arachchi H.M."/>
            <person name="Berlin A.M."/>
            <person name="Chapman S.B."/>
            <person name="Goldberg J."/>
            <person name="Griggs A."/>
            <person name="Gujja S."/>
            <person name="Hansen M."/>
            <person name="Howarth C."/>
            <person name="Imamovic A."/>
            <person name="Larimer J."/>
            <person name="McCowen C."/>
            <person name="Montmayeur A."/>
            <person name="Murphy C."/>
            <person name="Neiman D."/>
            <person name="Pearson M."/>
            <person name="Priest M."/>
            <person name="Roberts A."/>
            <person name="Saif S."/>
            <person name="Shea T."/>
            <person name="Sisk P."/>
            <person name="Sykes S."/>
            <person name="Wortman J."/>
            <person name="Nusbaum C."/>
            <person name="Birren B."/>
        </authorList>
    </citation>
    <scope>NUCLEOTIDE SEQUENCE [LARGE SCALE GENOMIC DNA]</scope>
    <source>
        <strain evidence="1 2">ATCC 51230</strain>
    </source>
</reference>
<dbReference type="Proteomes" id="UP000009887">
    <property type="component" value="Unassembled WGS sequence"/>
</dbReference>
<dbReference type="AlphaFoldDB" id="K9CXG6"/>
<evidence type="ECO:0008006" key="3">
    <source>
        <dbReference type="Google" id="ProtNLM"/>
    </source>
</evidence>
<evidence type="ECO:0000313" key="2">
    <source>
        <dbReference type="Proteomes" id="UP000009887"/>
    </source>
</evidence>
<protein>
    <recommendedName>
        <fullName evidence="3">Alpha/beta hydrolase</fullName>
    </recommendedName>
</protein>
<comment type="caution">
    <text evidence="1">The sequence shown here is derived from an EMBL/GenBank/DDBJ whole genome shotgun (WGS) entry which is preliminary data.</text>
</comment>
<keyword evidence="2" id="KW-1185">Reference proteome</keyword>
<dbReference type="EMBL" id="AGZU01000005">
    <property type="protein sequence ID" value="EKU76924.1"/>
    <property type="molecule type" value="Genomic_DNA"/>
</dbReference>
<gene>
    <name evidence="1" type="ORF">HMPREF9718_00625</name>
</gene>